<organism evidence="3 4">
    <name type="scientific">Lymnaea stagnalis</name>
    <name type="common">Great pond snail</name>
    <name type="synonym">Helix stagnalis</name>
    <dbReference type="NCBI Taxonomy" id="6523"/>
    <lineage>
        <taxon>Eukaryota</taxon>
        <taxon>Metazoa</taxon>
        <taxon>Spiralia</taxon>
        <taxon>Lophotrochozoa</taxon>
        <taxon>Mollusca</taxon>
        <taxon>Gastropoda</taxon>
        <taxon>Heterobranchia</taxon>
        <taxon>Euthyneura</taxon>
        <taxon>Panpulmonata</taxon>
        <taxon>Hygrophila</taxon>
        <taxon>Lymnaeoidea</taxon>
        <taxon>Lymnaeidae</taxon>
        <taxon>Lymnaea</taxon>
    </lineage>
</organism>
<feature type="transmembrane region" description="Helical" evidence="2">
    <location>
        <begin position="102"/>
        <end position="127"/>
    </location>
</feature>
<keyword evidence="4" id="KW-1185">Reference proteome</keyword>
<name>A0AAV2GZ21_LYMST</name>
<evidence type="ECO:0000256" key="2">
    <source>
        <dbReference type="SAM" id="Phobius"/>
    </source>
</evidence>
<keyword evidence="2" id="KW-1133">Transmembrane helix</keyword>
<reference evidence="3 4" key="1">
    <citation type="submission" date="2024-04" db="EMBL/GenBank/DDBJ databases">
        <authorList>
            <consortium name="Genoscope - CEA"/>
            <person name="William W."/>
        </authorList>
    </citation>
    <scope>NUCLEOTIDE SEQUENCE [LARGE SCALE GENOMIC DNA]</scope>
</reference>
<evidence type="ECO:0000313" key="3">
    <source>
        <dbReference type="EMBL" id="CAL1526662.1"/>
    </source>
</evidence>
<comment type="caution">
    <text evidence="3">The sequence shown here is derived from an EMBL/GenBank/DDBJ whole genome shotgun (WGS) entry which is preliminary data.</text>
</comment>
<proteinExistence type="predicted"/>
<accession>A0AAV2GZ21</accession>
<dbReference type="AlphaFoldDB" id="A0AAV2GZ21"/>
<feature type="transmembrane region" description="Helical" evidence="2">
    <location>
        <begin position="279"/>
        <end position="296"/>
    </location>
</feature>
<feature type="transmembrane region" description="Helical" evidence="2">
    <location>
        <begin position="72"/>
        <end position="96"/>
    </location>
</feature>
<keyword evidence="2" id="KW-0472">Membrane</keyword>
<feature type="region of interest" description="Disordered" evidence="1">
    <location>
        <begin position="423"/>
        <end position="446"/>
    </location>
</feature>
<protein>
    <submittedName>
        <fullName evidence="3">Uncharacterized protein</fullName>
    </submittedName>
</protein>
<feature type="transmembrane region" description="Helical" evidence="2">
    <location>
        <begin position="248"/>
        <end position="273"/>
    </location>
</feature>
<dbReference type="Proteomes" id="UP001497497">
    <property type="component" value="Unassembled WGS sequence"/>
</dbReference>
<keyword evidence="2" id="KW-0812">Transmembrane</keyword>
<evidence type="ECO:0000313" key="4">
    <source>
        <dbReference type="Proteomes" id="UP001497497"/>
    </source>
</evidence>
<gene>
    <name evidence="3" type="ORF">GSLYS_00000839001</name>
</gene>
<feature type="region of interest" description="Disordered" evidence="1">
    <location>
        <begin position="365"/>
        <end position="393"/>
    </location>
</feature>
<dbReference type="EMBL" id="CAXITT010000007">
    <property type="protein sequence ID" value="CAL1526662.1"/>
    <property type="molecule type" value="Genomic_DNA"/>
</dbReference>
<sequence length="446" mass="50187">MRRAIKNFMRKIKTLYNHDETKSDDTQSRNPDETIATVPHQIASSNKDKNKNKCFGAKLCNRVKPEGDEKSLWLILTLFFCIPFFLFLFLGVHFILNLLVMMIFTVIVQSDIFSIFVQAILTFLIYVEVYYKDYHKRHNALKTVLLNLLKDEGVYTSKSNGVSKITDNLMKTKFANRKIEKDTPPAKVATKNTTISVQDGNLILELNAPVLFLNTYDVRSISHTFLFHCCQMDCEGAPKKLNITKISLLLTATVTFIALVFLIVKAFGDIYYISPSNSFIFSFVTSLAPLVLKYFNSNLSSEKMVQENDRRFQKEIRKKIKTFSEKLTIADVPEMSFLKGNETGSGGDKDRNTGQEACVSRTVPLIQGGGGANKETQPKELATPKLDQPDNAESHVGVGISEIQLYQAEEEVKTSNVQGKTIKDTISSNPGNDVKINLDDPDCTNI</sequence>
<evidence type="ECO:0000256" key="1">
    <source>
        <dbReference type="SAM" id="MobiDB-lite"/>
    </source>
</evidence>